<accession>A0ABT2A3I5</accession>
<reference evidence="1 2" key="1">
    <citation type="submission" date="2022-08" db="EMBL/GenBank/DDBJ databases">
        <title>Reclassification of Massilia species as members of the genera Telluria, Duganella, Pseudoduganella, Mokoshia gen. nov. and Zemynaea gen. nov. using orthogonal and non-orthogonal genome-based approaches.</title>
        <authorList>
            <person name="Bowman J.P."/>
        </authorList>
    </citation>
    <scope>NUCLEOTIDE SEQUENCE [LARGE SCALE GENOMIC DNA]</scope>
    <source>
        <strain evidence="1 2">LMG 28164</strain>
    </source>
</reference>
<gene>
    <name evidence="1" type="ORF">NX782_06020</name>
</gene>
<protein>
    <recommendedName>
        <fullName evidence="3">DUF2491 family protein</fullName>
    </recommendedName>
</protein>
<organism evidence="1 2">
    <name type="scientific">Massilia norwichensis</name>
    <dbReference type="NCBI Taxonomy" id="1442366"/>
    <lineage>
        <taxon>Bacteria</taxon>
        <taxon>Pseudomonadati</taxon>
        <taxon>Pseudomonadota</taxon>
        <taxon>Betaproteobacteria</taxon>
        <taxon>Burkholderiales</taxon>
        <taxon>Oxalobacteraceae</taxon>
        <taxon>Telluria group</taxon>
        <taxon>Massilia</taxon>
    </lineage>
</organism>
<dbReference type="EMBL" id="JANUGX010000005">
    <property type="protein sequence ID" value="MCS0588756.1"/>
    <property type="molecule type" value="Genomic_DNA"/>
</dbReference>
<comment type="caution">
    <text evidence="1">The sequence shown here is derived from an EMBL/GenBank/DDBJ whole genome shotgun (WGS) entry which is preliminary data.</text>
</comment>
<sequence length="266" mass="29254">MAWKDVFSYVRGMAEKKGVAEGSARMDEGVPLDARIGSVVQMQQSPIIRAQANGSLIAMPAAGDTRILAVSQMRLQPDTELYRLYLDKGDEDAKEKFLQVFCGDDGKVAEILYCTQLARVIPETADDQDAYTGQAGYGLGDQGYTLWREQLADTLGEAELAAVFGDGDRLDYVRDAGVRASGGSNAAFVQPFTGREIRIDDPRGVRGLRQEIYFMPYVRELAGGGREYLLITTEIIESVDGDTSKRGIHVDFVIGIPMEQERIVIQ</sequence>
<proteinExistence type="predicted"/>
<evidence type="ECO:0000313" key="1">
    <source>
        <dbReference type="EMBL" id="MCS0588756.1"/>
    </source>
</evidence>
<keyword evidence="2" id="KW-1185">Reference proteome</keyword>
<dbReference type="RefSeq" id="WP_258844520.1">
    <property type="nucleotide sequence ID" value="NZ_JANUGX010000005.1"/>
</dbReference>
<name>A0ABT2A3I5_9BURK</name>
<evidence type="ECO:0000313" key="2">
    <source>
        <dbReference type="Proteomes" id="UP001205560"/>
    </source>
</evidence>
<dbReference type="Proteomes" id="UP001205560">
    <property type="component" value="Unassembled WGS sequence"/>
</dbReference>
<evidence type="ECO:0008006" key="3">
    <source>
        <dbReference type="Google" id="ProtNLM"/>
    </source>
</evidence>